<evidence type="ECO:0000259" key="7">
    <source>
        <dbReference type="PROSITE" id="PS50111"/>
    </source>
</evidence>
<evidence type="ECO:0000256" key="1">
    <source>
        <dbReference type="ARBA" id="ARBA00004370"/>
    </source>
</evidence>
<evidence type="ECO:0000313" key="10">
    <source>
        <dbReference type="Proteomes" id="UP000078503"/>
    </source>
</evidence>
<dbReference type="FunFam" id="1.10.287.950:FF:000001">
    <property type="entry name" value="Methyl-accepting chemotaxis sensory transducer"/>
    <property type="match status" value="1"/>
</dbReference>
<dbReference type="CDD" id="cd12913">
    <property type="entry name" value="PDC1_MCP_like"/>
    <property type="match status" value="1"/>
</dbReference>
<proteinExistence type="inferred from homology"/>
<dbReference type="Pfam" id="PF00015">
    <property type="entry name" value="MCPsignal"/>
    <property type="match status" value="1"/>
</dbReference>
<dbReference type="STRING" id="858640.A3K86_01735"/>
<dbReference type="PRINTS" id="PR00260">
    <property type="entry name" value="CHEMTRNSDUCR"/>
</dbReference>
<dbReference type="PROSITE" id="PS50885">
    <property type="entry name" value="HAMP"/>
    <property type="match status" value="1"/>
</dbReference>
<gene>
    <name evidence="9" type="ORF">A3K86_01735</name>
</gene>
<dbReference type="CDD" id="cd06225">
    <property type="entry name" value="HAMP"/>
    <property type="match status" value="1"/>
</dbReference>
<dbReference type="SUPFAM" id="SSF58104">
    <property type="entry name" value="Methyl-accepting chemotaxis protein (MCP) signaling domain"/>
    <property type="match status" value="1"/>
</dbReference>
<dbReference type="CDD" id="cd11386">
    <property type="entry name" value="MCP_signal"/>
    <property type="match status" value="1"/>
</dbReference>
<dbReference type="GO" id="GO:0016020">
    <property type="term" value="C:membrane"/>
    <property type="evidence" value="ECO:0007669"/>
    <property type="project" value="UniProtKB-SubCell"/>
</dbReference>
<dbReference type="OrthoDB" id="2489132at2"/>
<dbReference type="GO" id="GO:0006935">
    <property type="term" value="P:chemotaxis"/>
    <property type="evidence" value="ECO:0007669"/>
    <property type="project" value="InterPro"/>
</dbReference>
<evidence type="ECO:0000256" key="5">
    <source>
        <dbReference type="SAM" id="Coils"/>
    </source>
</evidence>
<dbReference type="PANTHER" id="PTHR32089:SF55">
    <property type="entry name" value="METHYL ACCEPTING SENSORY TRANSDUCER WITH CACHE_2 SMALL MOLECULE BINDING DOMAIN"/>
    <property type="match status" value="1"/>
</dbReference>
<sequence length="696" mass="75296">MFKSIKTRIAVSAGVAMVFTLGIAMAFTTYSFTEVQQQITDKVSTQLSETTKANLISTATEQSNTLNSQLAPVLANLVQLRAMLELSSSSDASADLLVEQFIAALKTQNDTVFAGYMVWEEQHWQNPTTANGLAAINEQGYLSPFFSPTATSFEPAAMASFRNQNLNSNGERIDEWHLAPFESGNTFVMEPYYYDVRGNKELITTISQPLKVDGKIVGSLGFDWSLAEFQGQSEQLARQLYQGQGDIMITSWDGIIMAHSKNAADVGKKVSGETAARWSNIQAMANNPRDELLTLGHEIVAVSSVDTSGEPWVVMVAIPADLLAKDVTEFTNWSEAQSESAISKGITAGIMAAIVGIIAMLTLATRIGNILAQLVDRMRDIAEGEGDLTHRIQINSKDETGQLAHWFNTFLSRMQDTLRHATNTAEHVDASAGEGRIKADVAKDKLLTQLGEVNSLATAINEMSATAQEVANSAVQAAAAANQVQTSSQDGISKMDYAANSVTQLAERIHNAQDQIQRLAESSAAIQNILSEIGGIADQTNLLALNAAIEAARAGEFGRGFAVVADEVRNLANRTQNSTEEIKGMLSRLEDETQSIVHLMEESQQQASDTRGETQAAQIALEEINAAINVINDMNNQIASAAEEQSSVTEEVNRNVVIINETANDAMESMNESVEITVSLASNAADLRKELNNFRT</sequence>
<dbReference type="Pfam" id="PF00672">
    <property type="entry name" value="HAMP"/>
    <property type="match status" value="1"/>
</dbReference>
<dbReference type="InterPro" id="IPR004090">
    <property type="entry name" value="Chemotax_Me-accpt_rcpt"/>
</dbReference>
<comment type="subcellular location">
    <subcellularLocation>
        <location evidence="1">Membrane</location>
    </subcellularLocation>
</comment>
<feature type="transmembrane region" description="Helical" evidence="6">
    <location>
        <begin position="346"/>
        <end position="369"/>
    </location>
</feature>
<evidence type="ECO:0000259" key="8">
    <source>
        <dbReference type="PROSITE" id="PS50885"/>
    </source>
</evidence>
<dbReference type="SMART" id="SM00304">
    <property type="entry name" value="HAMP"/>
    <property type="match status" value="2"/>
</dbReference>
<dbReference type="Gene3D" id="1.10.287.950">
    <property type="entry name" value="Methyl-accepting chemotaxis protein"/>
    <property type="match status" value="1"/>
</dbReference>
<dbReference type="Proteomes" id="UP000078503">
    <property type="component" value="Unassembled WGS sequence"/>
</dbReference>
<keyword evidence="10" id="KW-1185">Reference proteome</keyword>
<dbReference type="AlphaFoldDB" id="A0A178KJY0"/>
<dbReference type="InterPro" id="IPR003660">
    <property type="entry name" value="HAMP_dom"/>
</dbReference>
<feature type="coiled-coil region" evidence="5">
    <location>
        <begin position="617"/>
        <end position="651"/>
    </location>
</feature>
<dbReference type="PROSITE" id="PS50111">
    <property type="entry name" value="CHEMOTAXIS_TRANSDUC_2"/>
    <property type="match status" value="1"/>
</dbReference>
<dbReference type="GO" id="GO:0004888">
    <property type="term" value="F:transmembrane signaling receptor activity"/>
    <property type="evidence" value="ECO:0007669"/>
    <property type="project" value="InterPro"/>
</dbReference>
<comment type="caution">
    <text evidence="9">The sequence shown here is derived from an EMBL/GenBank/DDBJ whole genome shotgun (WGS) entry which is preliminary data.</text>
</comment>
<dbReference type="EMBL" id="LVHF01000012">
    <property type="protein sequence ID" value="OAN17668.1"/>
    <property type="molecule type" value="Genomic_DNA"/>
</dbReference>
<comment type="similarity">
    <text evidence="3">Belongs to the methyl-accepting chemotaxis (MCP) protein family.</text>
</comment>
<accession>A0A178KJY0</accession>
<evidence type="ECO:0000256" key="2">
    <source>
        <dbReference type="ARBA" id="ARBA00023224"/>
    </source>
</evidence>
<dbReference type="PANTHER" id="PTHR32089">
    <property type="entry name" value="METHYL-ACCEPTING CHEMOTAXIS PROTEIN MCPB"/>
    <property type="match status" value="1"/>
</dbReference>
<feature type="domain" description="HAMP" evidence="8">
    <location>
        <begin position="365"/>
        <end position="419"/>
    </location>
</feature>
<evidence type="ECO:0000256" key="6">
    <source>
        <dbReference type="SAM" id="Phobius"/>
    </source>
</evidence>
<keyword evidence="6" id="KW-0472">Membrane</keyword>
<keyword evidence="6" id="KW-0812">Transmembrane</keyword>
<keyword evidence="6" id="KW-1133">Transmembrane helix</keyword>
<evidence type="ECO:0000256" key="3">
    <source>
        <dbReference type="ARBA" id="ARBA00029447"/>
    </source>
</evidence>
<name>A0A178KJY0_9GAMM</name>
<keyword evidence="5" id="KW-0175">Coiled coil</keyword>
<dbReference type="InterPro" id="IPR004089">
    <property type="entry name" value="MCPsignal_dom"/>
</dbReference>
<dbReference type="Gene3D" id="3.30.450.20">
    <property type="entry name" value="PAS domain"/>
    <property type="match status" value="1"/>
</dbReference>
<organism evidence="9 10">
    <name type="scientific">Photobacterium jeanii</name>
    <dbReference type="NCBI Taxonomy" id="858640"/>
    <lineage>
        <taxon>Bacteria</taxon>
        <taxon>Pseudomonadati</taxon>
        <taxon>Pseudomonadota</taxon>
        <taxon>Gammaproteobacteria</taxon>
        <taxon>Vibrionales</taxon>
        <taxon>Vibrionaceae</taxon>
        <taxon>Photobacterium</taxon>
    </lineage>
</organism>
<dbReference type="SMART" id="SM00283">
    <property type="entry name" value="MA"/>
    <property type="match status" value="1"/>
</dbReference>
<feature type="domain" description="Methyl-accepting transducer" evidence="7">
    <location>
        <begin position="424"/>
        <end position="660"/>
    </location>
</feature>
<reference evidence="9 10" key="1">
    <citation type="submission" date="2016-03" db="EMBL/GenBank/DDBJ databases">
        <title>Photobacterium proteolyticum sp. nov. a protease producing bacterium isolated from ocean sediments of Laizhou Bay.</title>
        <authorList>
            <person name="Li Y."/>
        </authorList>
    </citation>
    <scope>NUCLEOTIDE SEQUENCE [LARGE SCALE GENOMIC DNA]</scope>
    <source>
        <strain evidence="9 10">R-40508</strain>
    </source>
</reference>
<evidence type="ECO:0000256" key="4">
    <source>
        <dbReference type="PROSITE-ProRule" id="PRU00284"/>
    </source>
</evidence>
<keyword evidence="2 4" id="KW-0807">Transducer</keyword>
<dbReference type="RefSeq" id="WP_068326764.1">
    <property type="nucleotide sequence ID" value="NZ_LVHF01000012.1"/>
</dbReference>
<evidence type="ECO:0000313" key="9">
    <source>
        <dbReference type="EMBL" id="OAN17668.1"/>
    </source>
</evidence>
<protein>
    <submittedName>
        <fullName evidence="9">Chemotaxis protein</fullName>
    </submittedName>
</protein>
<dbReference type="GO" id="GO:0007165">
    <property type="term" value="P:signal transduction"/>
    <property type="evidence" value="ECO:0007669"/>
    <property type="project" value="UniProtKB-KW"/>
</dbReference>